<keyword evidence="5" id="KW-0853">WD repeat</keyword>
<dbReference type="GO" id="GO:2000234">
    <property type="term" value="P:positive regulation of rRNA processing"/>
    <property type="evidence" value="ECO:0007669"/>
    <property type="project" value="TreeGrafter"/>
</dbReference>
<dbReference type="PANTHER" id="PTHR44215">
    <property type="entry name" value="WD REPEAT-CONTAINING PROTEIN 75"/>
    <property type="match status" value="1"/>
</dbReference>
<keyword evidence="13" id="KW-0520">NAD</keyword>
<dbReference type="EC" id="2.4.2.31" evidence="13"/>
<sequence length="510" mass="58379">MKENLDFGNFYQTNNQFELNTSITYPHGQETLNQMLFHPNKLELATTGNDGFVKVWTFVQENPITKRVSHWRCLSGHTHRSYSSSALCYYKLSTSENINLCCSFEHLVAVWIDTINDLNEEFRYEYSRCFAHSDRKNPVEHVIYNCDKILVCHKTLVNLWNCLNGQFIKSFSWHVHAFAKDPRSSFIALFDKSFFHFYSFSDGKCHSRKGSLFRRVTAAAYIPNDKPSSFVPLQHSRLIFYIPQETNGISGSTASSSENKGFVRNRSIGGNIIYVATHHPVTTVSQSSTASTHDIQSISSSSSSKEYEQIPLVSIETATAPLMKIVPNLEQMVTTAKLNCYAPDDGLSSDESASIMLYTMEWSTKEQSFCYFLNRALNSNDEKQLRPWFHYLKLVSHALAKLKTQHRTIYRVITEDVSRQYQEGNKFVWPEFISGTTYVKAFGDEKNSSQDSKRTLFTIECETGKDISRHTFSDEHDDILLIPGRQFEVVSCLDPGDGLRLIQIKEITLT</sequence>
<dbReference type="InterPro" id="IPR057644">
    <property type="entry name" value="Beta-prop_WDR75_2nd"/>
</dbReference>
<comment type="catalytic activity">
    <reaction evidence="12 13">
        <text>L-arginyl-[protein] + NAD(+) = N(omega)-(ADP-D-ribosyl)-L-arginyl-[protein] + nicotinamide + H(+)</text>
        <dbReference type="Rhea" id="RHEA:19149"/>
        <dbReference type="Rhea" id="RHEA-COMP:10532"/>
        <dbReference type="Rhea" id="RHEA-COMP:15087"/>
        <dbReference type="ChEBI" id="CHEBI:15378"/>
        <dbReference type="ChEBI" id="CHEBI:17154"/>
        <dbReference type="ChEBI" id="CHEBI:29965"/>
        <dbReference type="ChEBI" id="CHEBI:57540"/>
        <dbReference type="ChEBI" id="CHEBI:142554"/>
        <dbReference type="EC" id="2.4.2.31"/>
    </reaction>
</comment>
<keyword evidence="4" id="KW-0698">rRNA processing</keyword>
<keyword evidence="10" id="KW-0804">Transcription</keyword>
<dbReference type="EMBL" id="CAJNOT010001931">
    <property type="protein sequence ID" value="CAF1265427.1"/>
    <property type="molecule type" value="Genomic_DNA"/>
</dbReference>
<evidence type="ECO:0000256" key="6">
    <source>
        <dbReference type="ARBA" id="ARBA00022676"/>
    </source>
</evidence>
<accession>A0A815B485</accession>
<dbReference type="InterPro" id="IPR000768">
    <property type="entry name" value="ART"/>
</dbReference>
<gene>
    <name evidence="16" type="ORF">JBS370_LOCUS24233</name>
    <name evidence="15" type="ORF">ZHD862_LOCUS26129</name>
</gene>
<evidence type="ECO:0000256" key="10">
    <source>
        <dbReference type="ARBA" id="ARBA00023163"/>
    </source>
</evidence>
<keyword evidence="13" id="KW-0521">NADP</keyword>
<evidence type="ECO:0000256" key="1">
    <source>
        <dbReference type="ARBA" id="ARBA00004604"/>
    </source>
</evidence>
<evidence type="ECO:0000256" key="3">
    <source>
        <dbReference type="ARBA" id="ARBA00022517"/>
    </source>
</evidence>
<dbReference type="Proteomes" id="UP000663864">
    <property type="component" value="Unassembled WGS sequence"/>
</dbReference>
<dbReference type="GO" id="GO:0006364">
    <property type="term" value="P:rRNA processing"/>
    <property type="evidence" value="ECO:0007669"/>
    <property type="project" value="UniProtKB-KW"/>
</dbReference>
<keyword evidence="6 13" id="KW-0328">Glycosyltransferase</keyword>
<evidence type="ECO:0000256" key="7">
    <source>
        <dbReference type="ARBA" id="ARBA00022679"/>
    </source>
</evidence>
<comment type="similarity">
    <text evidence="2 13">Belongs to the Arg-specific ADP-ribosyltransferase family.</text>
</comment>
<name>A0A815B485_9BILA</name>
<evidence type="ECO:0000259" key="14">
    <source>
        <dbReference type="Pfam" id="PF23769"/>
    </source>
</evidence>
<evidence type="ECO:0000256" key="4">
    <source>
        <dbReference type="ARBA" id="ARBA00022552"/>
    </source>
</evidence>
<keyword evidence="11" id="KW-0539">Nucleus</keyword>
<dbReference type="PANTHER" id="PTHR44215:SF1">
    <property type="entry name" value="WD REPEAT-CONTAINING PROTEIN 75"/>
    <property type="match status" value="1"/>
</dbReference>
<evidence type="ECO:0000256" key="13">
    <source>
        <dbReference type="RuleBase" id="RU361228"/>
    </source>
</evidence>
<feature type="domain" description="WD repeat-containing protein 75 second beta-propeller" evidence="14">
    <location>
        <begin position="5"/>
        <end position="231"/>
    </location>
</feature>
<evidence type="ECO:0000313" key="17">
    <source>
        <dbReference type="Proteomes" id="UP000663864"/>
    </source>
</evidence>
<dbReference type="Pfam" id="PF23769">
    <property type="entry name" value="Beta-prop_WDR75_2nd"/>
    <property type="match status" value="1"/>
</dbReference>
<dbReference type="GO" id="GO:0016779">
    <property type="term" value="F:nucleotidyltransferase activity"/>
    <property type="evidence" value="ECO:0007669"/>
    <property type="project" value="UniProtKB-KW"/>
</dbReference>
<keyword evidence="7 13" id="KW-0808">Transferase</keyword>
<dbReference type="GO" id="GO:0003723">
    <property type="term" value="F:RNA binding"/>
    <property type="evidence" value="ECO:0007669"/>
    <property type="project" value="InterPro"/>
</dbReference>
<dbReference type="SUPFAM" id="SSF56399">
    <property type="entry name" value="ADP-ribosylation"/>
    <property type="match status" value="1"/>
</dbReference>
<dbReference type="Proteomes" id="UP000663836">
    <property type="component" value="Unassembled WGS sequence"/>
</dbReference>
<keyword evidence="3" id="KW-0690">Ribosome biogenesis</keyword>
<dbReference type="PROSITE" id="PS51996">
    <property type="entry name" value="TR_MART"/>
    <property type="match status" value="1"/>
</dbReference>
<dbReference type="InterPro" id="IPR053826">
    <property type="entry name" value="WDR75"/>
</dbReference>
<keyword evidence="9" id="KW-0677">Repeat</keyword>
<comment type="caution">
    <text evidence="15">The sequence shown here is derived from an EMBL/GenBank/DDBJ whole genome shotgun (WGS) entry which is preliminary data.</text>
</comment>
<dbReference type="InterPro" id="IPR036322">
    <property type="entry name" value="WD40_repeat_dom_sf"/>
</dbReference>
<protein>
    <recommendedName>
        <fullName evidence="13">NAD(P)(+)--arginine ADP-ribosyltransferase</fullName>
        <ecNumber evidence="13">2.4.2.31</ecNumber>
    </recommendedName>
    <alternativeName>
        <fullName evidence="13">Mono(ADP-ribosyl)transferase</fullName>
    </alternativeName>
</protein>
<keyword evidence="8" id="KW-0548">Nucleotidyltransferase</keyword>
<dbReference type="Pfam" id="PF01129">
    <property type="entry name" value="ART"/>
    <property type="match status" value="1"/>
</dbReference>
<evidence type="ECO:0000256" key="12">
    <source>
        <dbReference type="ARBA" id="ARBA00047597"/>
    </source>
</evidence>
<dbReference type="Gene3D" id="2.130.10.10">
    <property type="entry name" value="YVTN repeat-like/Quinoprotein amine dehydrogenase"/>
    <property type="match status" value="1"/>
</dbReference>
<dbReference type="GO" id="GO:0045943">
    <property type="term" value="P:positive regulation of transcription by RNA polymerase I"/>
    <property type="evidence" value="ECO:0007669"/>
    <property type="project" value="InterPro"/>
</dbReference>
<evidence type="ECO:0000313" key="16">
    <source>
        <dbReference type="EMBL" id="CAF3963660.1"/>
    </source>
</evidence>
<reference evidence="15" key="1">
    <citation type="submission" date="2021-02" db="EMBL/GenBank/DDBJ databases">
        <authorList>
            <person name="Nowell W R."/>
        </authorList>
    </citation>
    <scope>NUCLEOTIDE SEQUENCE</scope>
</reference>
<dbReference type="GO" id="GO:0032040">
    <property type="term" value="C:small-subunit processome"/>
    <property type="evidence" value="ECO:0007669"/>
    <property type="project" value="InterPro"/>
</dbReference>
<organism evidence="15 17">
    <name type="scientific">Rotaria sordida</name>
    <dbReference type="NCBI Taxonomy" id="392033"/>
    <lineage>
        <taxon>Eukaryota</taxon>
        <taxon>Metazoa</taxon>
        <taxon>Spiralia</taxon>
        <taxon>Gnathifera</taxon>
        <taxon>Rotifera</taxon>
        <taxon>Eurotatoria</taxon>
        <taxon>Bdelloidea</taxon>
        <taxon>Philodinida</taxon>
        <taxon>Philodinidae</taxon>
        <taxon>Rotaria</taxon>
    </lineage>
</organism>
<dbReference type="AlphaFoldDB" id="A0A815B485"/>
<dbReference type="GO" id="GO:0106274">
    <property type="term" value="F:NAD+-protein-arginine ADP-ribosyltransferase activity"/>
    <property type="evidence" value="ECO:0007669"/>
    <property type="project" value="UniProtKB-EC"/>
</dbReference>
<dbReference type="SUPFAM" id="SSF50978">
    <property type="entry name" value="WD40 repeat-like"/>
    <property type="match status" value="1"/>
</dbReference>
<evidence type="ECO:0000313" key="15">
    <source>
        <dbReference type="EMBL" id="CAF1265427.1"/>
    </source>
</evidence>
<evidence type="ECO:0000256" key="11">
    <source>
        <dbReference type="ARBA" id="ARBA00023242"/>
    </source>
</evidence>
<evidence type="ECO:0000256" key="5">
    <source>
        <dbReference type="ARBA" id="ARBA00022574"/>
    </source>
</evidence>
<dbReference type="Gene3D" id="3.90.176.10">
    <property type="entry name" value="Toxin ADP-ribosyltransferase, Chain A, domain 1"/>
    <property type="match status" value="1"/>
</dbReference>
<dbReference type="EMBL" id="CAJOBD010003736">
    <property type="protein sequence ID" value="CAF3963660.1"/>
    <property type="molecule type" value="Genomic_DNA"/>
</dbReference>
<dbReference type="InterPro" id="IPR015943">
    <property type="entry name" value="WD40/YVTN_repeat-like_dom_sf"/>
</dbReference>
<evidence type="ECO:0000256" key="8">
    <source>
        <dbReference type="ARBA" id="ARBA00022695"/>
    </source>
</evidence>
<evidence type="ECO:0000256" key="2">
    <source>
        <dbReference type="ARBA" id="ARBA00009558"/>
    </source>
</evidence>
<comment type="subcellular location">
    <subcellularLocation>
        <location evidence="1">Nucleus</location>
        <location evidence="1">Nucleolus</location>
    </subcellularLocation>
</comment>
<proteinExistence type="inferred from homology"/>
<evidence type="ECO:0000256" key="9">
    <source>
        <dbReference type="ARBA" id="ARBA00022737"/>
    </source>
</evidence>